<dbReference type="AlphaFoldDB" id="A0AAW0DJ74"/>
<proteinExistence type="predicted"/>
<dbReference type="EMBL" id="JAWWNJ010000007">
    <property type="protein sequence ID" value="KAK7051696.1"/>
    <property type="molecule type" value="Genomic_DNA"/>
</dbReference>
<keyword evidence="2" id="KW-1185">Reference proteome</keyword>
<gene>
    <name evidence="1" type="ORF">R3P38DRAFT_3172005</name>
</gene>
<protein>
    <submittedName>
        <fullName evidence="1">Uncharacterized protein</fullName>
    </submittedName>
</protein>
<dbReference type="Proteomes" id="UP001362999">
    <property type="component" value="Unassembled WGS sequence"/>
</dbReference>
<sequence>MQLFHVQYPAFLSTPDSTSPSSSQSRSLPAHDPMTNSTIYVLVSTFNNSSIAKEDPYPPFNCSTVLGSSFKDRTLCVRRELSSDDYLAPRLLDYLKVSSSSPSIDSGKSQPSLDTELTLEMHIATTKFGELSQLISFPIDSDSLRSKLAPQVHFGIALKQLSISWEWVNWFAHARADLTLQSRAWFINSDFSSPDDPPSKFYPAAGNAIHLCNRSFTSQVPDEPNRSAHPLLSSGRFDLLRFVPHHFARRQTEQRGMPESIYDPRVGGEHIIKRWI</sequence>
<name>A0AAW0DJ74_9AGAR</name>
<evidence type="ECO:0000313" key="1">
    <source>
        <dbReference type="EMBL" id="KAK7051696.1"/>
    </source>
</evidence>
<reference evidence="1 2" key="1">
    <citation type="journal article" date="2024" name="J Genomics">
        <title>Draft genome sequencing and assembly of Favolaschia claudopus CIRM-BRFM 2984 isolated from oak limbs.</title>
        <authorList>
            <person name="Navarro D."/>
            <person name="Drula E."/>
            <person name="Chaduli D."/>
            <person name="Cazenave R."/>
            <person name="Ahrendt S."/>
            <person name="Wang J."/>
            <person name="Lipzen A."/>
            <person name="Daum C."/>
            <person name="Barry K."/>
            <person name="Grigoriev I.V."/>
            <person name="Favel A."/>
            <person name="Rosso M.N."/>
            <person name="Martin F."/>
        </authorList>
    </citation>
    <scope>NUCLEOTIDE SEQUENCE [LARGE SCALE GENOMIC DNA]</scope>
    <source>
        <strain evidence="1 2">CIRM-BRFM 2984</strain>
    </source>
</reference>
<comment type="caution">
    <text evidence="1">The sequence shown here is derived from an EMBL/GenBank/DDBJ whole genome shotgun (WGS) entry which is preliminary data.</text>
</comment>
<evidence type="ECO:0000313" key="2">
    <source>
        <dbReference type="Proteomes" id="UP001362999"/>
    </source>
</evidence>
<organism evidence="1 2">
    <name type="scientific">Favolaschia claudopus</name>
    <dbReference type="NCBI Taxonomy" id="2862362"/>
    <lineage>
        <taxon>Eukaryota</taxon>
        <taxon>Fungi</taxon>
        <taxon>Dikarya</taxon>
        <taxon>Basidiomycota</taxon>
        <taxon>Agaricomycotina</taxon>
        <taxon>Agaricomycetes</taxon>
        <taxon>Agaricomycetidae</taxon>
        <taxon>Agaricales</taxon>
        <taxon>Marasmiineae</taxon>
        <taxon>Mycenaceae</taxon>
        <taxon>Favolaschia</taxon>
    </lineage>
</organism>
<accession>A0AAW0DJ74</accession>